<dbReference type="InterPro" id="IPR035914">
    <property type="entry name" value="Sperma_CUB_dom_sf"/>
</dbReference>
<dbReference type="InterPro" id="IPR014755">
    <property type="entry name" value="Cu-Rt/internalin_Ig-like"/>
</dbReference>
<dbReference type="SUPFAM" id="SSF49265">
    <property type="entry name" value="Fibronectin type III"/>
    <property type="match status" value="4"/>
</dbReference>
<evidence type="ECO:0000259" key="6">
    <source>
        <dbReference type="PROSITE" id="PS50835"/>
    </source>
</evidence>
<gene>
    <name evidence="8" type="ORF">LG45_03415</name>
</gene>
<evidence type="ECO:0000259" key="7">
    <source>
        <dbReference type="PROSITE" id="PS50853"/>
    </source>
</evidence>
<dbReference type="SMART" id="SM00042">
    <property type="entry name" value="CUB"/>
    <property type="match status" value="2"/>
</dbReference>
<dbReference type="PANTHER" id="PTHR24251:SF37">
    <property type="entry name" value="CUB DOMAIN-CONTAINING PROTEIN"/>
    <property type="match status" value="1"/>
</dbReference>
<name>A0A095SVU3_9FLAO</name>
<dbReference type="CDD" id="cd00063">
    <property type="entry name" value="FN3"/>
    <property type="match status" value="2"/>
</dbReference>
<comment type="caution">
    <text evidence="8">The sequence shown here is derived from an EMBL/GenBank/DDBJ whole genome shotgun (WGS) entry which is preliminary data.</text>
</comment>
<dbReference type="Gene3D" id="2.60.40.1220">
    <property type="match status" value="2"/>
</dbReference>
<dbReference type="InterPro" id="IPR000859">
    <property type="entry name" value="CUB_dom"/>
</dbReference>
<protein>
    <recommendedName>
        <fullName evidence="10">Adhesin</fullName>
    </recommendedName>
</protein>
<proteinExistence type="predicted"/>
<dbReference type="eggNOG" id="COG3291">
    <property type="taxonomic scope" value="Bacteria"/>
</dbReference>
<organism evidence="8 9">
    <name type="scientific">Flavobacterium aquatile LMG 4008 = ATCC 11947</name>
    <dbReference type="NCBI Taxonomy" id="1453498"/>
    <lineage>
        <taxon>Bacteria</taxon>
        <taxon>Pseudomonadati</taxon>
        <taxon>Bacteroidota</taxon>
        <taxon>Flavobacteriia</taxon>
        <taxon>Flavobacteriales</taxon>
        <taxon>Flavobacteriaceae</taxon>
        <taxon>Flavobacterium</taxon>
    </lineage>
</organism>
<feature type="domain" description="Fibronectin type-III" evidence="7">
    <location>
        <begin position="439"/>
        <end position="537"/>
    </location>
</feature>
<dbReference type="PROSITE" id="PS50835">
    <property type="entry name" value="IG_LIKE"/>
    <property type="match status" value="1"/>
</dbReference>
<dbReference type="Pfam" id="PF00431">
    <property type="entry name" value="CUB"/>
    <property type="match status" value="1"/>
</dbReference>
<dbReference type="SMART" id="SM00060">
    <property type="entry name" value="FN3"/>
    <property type="match status" value="4"/>
</dbReference>
<dbReference type="Pfam" id="PF00041">
    <property type="entry name" value="fn3"/>
    <property type="match status" value="1"/>
</dbReference>
<feature type="domain" description="CUB" evidence="5">
    <location>
        <begin position="741"/>
        <end position="869"/>
    </location>
</feature>
<dbReference type="PROSITE" id="PS50853">
    <property type="entry name" value="FN3"/>
    <property type="match status" value="4"/>
</dbReference>
<dbReference type="Gene3D" id="2.60.120.200">
    <property type="match status" value="1"/>
</dbReference>
<dbReference type="NCBIfam" id="NF038128">
    <property type="entry name" value="choice_anch_J"/>
    <property type="match status" value="1"/>
</dbReference>
<evidence type="ECO:0008006" key="10">
    <source>
        <dbReference type="Google" id="ProtNLM"/>
    </source>
</evidence>
<evidence type="ECO:0000259" key="5">
    <source>
        <dbReference type="PROSITE" id="PS01180"/>
    </source>
</evidence>
<keyword evidence="3" id="KW-1015">Disulfide bond</keyword>
<dbReference type="InterPro" id="IPR007110">
    <property type="entry name" value="Ig-like_dom"/>
</dbReference>
<dbReference type="Gene3D" id="2.60.120.290">
    <property type="entry name" value="Spermadhesin, CUB domain"/>
    <property type="match status" value="3"/>
</dbReference>
<dbReference type="InterPro" id="IPR013783">
    <property type="entry name" value="Ig-like_fold"/>
</dbReference>
<evidence type="ECO:0000313" key="9">
    <source>
        <dbReference type="Proteomes" id="UP000029554"/>
    </source>
</evidence>
<dbReference type="eggNOG" id="COG2911">
    <property type="taxonomic scope" value="Bacteria"/>
</dbReference>
<dbReference type="InterPro" id="IPR026341">
    <property type="entry name" value="T9SS_type_B"/>
</dbReference>
<dbReference type="SUPFAM" id="SSF49854">
    <property type="entry name" value="Spermadhesin, CUB domain"/>
    <property type="match status" value="3"/>
</dbReference>
<feature type="chain" id="PRO_5001918038" description="Adhesin" evidence="4">
    <location>
        <begin position="20"/>
        <end position="1778"/>
    </location>
</feature>
<feature type="domain" description="Fibronectin type-III" evidence="7">
    <location>
        <begin position="668"/>
        <end position="760"/>
    </location>
</feature>
<evidence type="ECO:0000256" key="3">
    <source>
        <dbReference type="ARBA" id="ARBA00023157"/>
    </source>
</evidence>
<dbReference type="EMBL" id="JRHH01000002">
    <property type="protein sequence ID" value="KGD68707.1"/>
    <property type="molecule type" value="Genomic_DNA"/>
</dbReference>
<dbReference type="OrthoDB" id="608579at2"/>
<dbReference type="PANTHER" id="PTHR24251">
    <property type="entry name" value="OVOCHYMASE-RELATED"/>
    <property type="match status" value="1"/>
</dbReference>
<dbReference type="Proteomes" id="UP000029554">
    <property type="component" value="Unassembled WGS sequence"/>
</dbReference>
<keyword evidence="1 4" id="KW-0732">Signal</keyword>
<feature type="domain" description="Fibronectin type-III" evidence="7">
    <location>
        <begin position="223"/>
        <end position="312"/>
    </location>
</feature>
<dbReference type="InterPro" id="IPR036116">
    <property type="entry name" value="FN3_sf"/>
</dbReference>
<feature type="domain" description="Ig-like" evidence="6">
    <location>
        <begin position="1097"/>
        <end position="1187"/>
    </location>
</feature>
<feature type="signal peptide" evidence="4">
    <location>
        <begin position="1"/>
        <end position="19"/>
    </location>
</feature>
<evidence type="ECO:0000256" key="2">
    <source>
        <dbReference type="ARBA" id="ARBA00022737"/>
    </source>
</evidence>
<dbReference type="RefSeq" id="WP_035124384.1">
    <property type="nucleotide sequence ID" value="NZ_JRHH01000002.1"/>
</dbReference>
<sequence length="1778" mass="185227">MKKITLLIVTLFLSLAGYAQFPIPGTEGFESTTGPTPLPSTNWTLGTGNWAVFDNGVGLAQRWNINNGVVTPPTPPLVYAGTNAAYMNRENIGIGNTSEDYLATPLITIPTNGQLRFFARTFTNGNTGTIYQVKIAPVTATQTNPADYTLLEEYDENELTIDEDGVQNPFNVYTEKVIDFPASMPAGTQVYIAFVMKYTQTVTGISGDRWLLDNVRVSERCLDPTTLTSSGILFNQANLSWANPSGATSWEIEVVPVASAPTGTGVVYNGALPYTATGLSANTCYKYYVRALCGDGINSEWVGPSQFCTPIAPPICGGNYLDPGAAANYGNNVDNTLTICPVTPGEVVTVTFTTFNTEANADGLYVFNGATTASPQITSTNPAGTVPGGLAGSFWGTSIPGPFTSSSADGCLTFRFRSNATIVASGWTSNVTCGPPPPCPKPISVVRSGLTATSVNLAWTNTGTATQWQVLALPCGSPTPTETTTGFVDAPSNPFTLGGLTPDTCYDFYVRAVCDATTTPQEVSEWTTIVSGTTLQVTPACGTTFSDPAGSTANYANNSNYNVTICPLTPGDVVTVTFTSFNTQAVADGLYIYNGSAVSAPDLISSGNPAGTVPGGVPGAFWGTTNPGSFTSTSADGCLTFRFRSGASTNAPGWTSNITCGPPPTCPQPQSFLTSAITSTTVNLAWTETGTATAWQVLALPCGSPYPSASATGWIAAGSNPFTLTGLTPETCYDIYVRSSCSPTDVSTWAGPRPITTAIAPPVCGGTFVDNGGTNGNYPSNSNVTWTICPTIPGEQVTVTFTSFSTQQNSDILSVYDGSSTAGVLLGTYSGTAIPPQFIASTASGCLTFVFVSNGSVESTGWVANVTCAPVPTCPRPTVLVATPLTATSVNLSWLENGSATSWEVIIQPAGTGLPPANAVGTIVNTNSYIATGLDTNINYEYYVRAVCSSTDISTWNGPTNFILITSCTDSISFCGDDQTYNGTTNVPSLGSPGCLGSTPNPAWYNFQIETSGPLTFQISQTNAVTGAPIDVDFILWGPLTGPTCTGLYDYPDGNTTFPTNVVDCSYSTAAVEFADIPNAIQGQYYTLLITNFSNQPSTIEFGPTPTSTGTAICPCTVELEPNVTVCGNSYTIVATSTNTTDFTWYNGTTLIPGETGPTLTVATSGTYKCVVACGLLDPEEDTITVTFNTPVTPTFDPISNLCQNTTAPILPLTSTNGITGTWSPSTIDTSVAGTFTYDFTPDTTPTQTCVSNVTVEVTVIGESTPTFNAIPDVCQNTTSPVLPAVSTNGITGTWSPATIDSSVVGTVVYTFTPDTTVAGQACALPTTLSVTVINQVITTFAPISNICIGSTAPILPTTSLEGIAGSWLPATVDTSVAGTTVYTFTPDVGICATTATLSVTIDALTASVFNPIAGLCQNATAPVLPLTSTNGITGTWSPATIDTSVVGTFYYIFYPDAGQCADTTTISVTIVTPTVASFTQIGPLCSGTTAPTLPLTSSNGITGTWSPTTIDTSVAGTFTYTFTTTDTCATGTTMNVVVVSTPIVSAVANVNACDSYTLPTLSVGNYFSSAGGTGSQLAVGTVITATQTIYVYAANTNGTTTCTDEESFNVTIVNSPQFSVEGGCDGAVYVLEVVNANFDSALATYSWTNPSGTVIGTNSPTITVTTPGNYTCQVTVGACSTSFVFEANSTTCLIQKGISPNNDDLNDSFDLTGFNVKQLTLFNRYGGKVYAKANYTNEWNGQSDKGDELPDGTYYYVIERDGMEAKTGWIYINREIK</sequence>
<keyword evidence="2" id="KW-0677">Repeat</keyword>
<keyword evidence="9" id="KW-1185">Reference proteome</keyword>
<dbReference type="InterPro" id="IPR003961">
    <property type="entry name" value="FN3_dom"/>
</dbReference>
<feature type="domain" description="Fibronectin type-III" evidence="7">
    <location>
        <begin position="876"/>
        <end position="969"/>
    </location>
</feature>
<reference evidence="8 9" key="1">
    <citation type="submission" date="2014-09" db="EMBL/GenBank/DDBJ databases">
        <title>Whole Genome Shotgun of Flavobacterium aquatile LMG 4008.</title>
        <authorList>
            <person name="Gale A.N."/>
            <person name="Pipes S.E."/>
            <person name="Newman J.D."/>
        </authorList>
    </citation>
    <scope>NUCLEOTIDE SEQUENCE [LARGE SCALE GENOMIC DNA]</scope>
    <source>
        <strain evidence="8 9">LMG 4008</strain>
    </source>
</reference>
<evidence type="ECO:0000256" key="4">
    <source>
        <dbReference type="SAM" id="SignalP"/>
    </source>
</evidence>
<dbReference type="Gene3D" id="2.60.40.10">
    <property type="entry name" value="Immunoglobulins"/>
    <property type="match status" value="4"/>
</dbReference>
<dbReference type="STRING" id="1453498.LG45_03415"/>
<dbReference type="Pfam" id="PF13585">
    <property type="entry name" value="CHU_C"/>
    <property type="match status" value="1"/>
</dbReference>
<dbReference type="PROSITE" id="PS01180">
    <property type="entry name" value="CUB"/>
    <property type="match status" value="1"/>
</dbReference>
<dbReference type="NCBIfam" id="TIGR04131">
    <property type="entry name" value="Bac_Flav_CTERM"/>
    <property type="match status" value="1"/>
</dbReference>
<evidence type="ECO:0000313" key="8">
    <source>
        <dbReference type="EMBL" id="KGD68707.1"/>
    </source>
</evidence>
<accession>A0A095SVU3</accession>
<evidence type="ECO:0000256" key="1">
    <source>
        <dbReference type="ARBA" id="ARBA00022729"/>
    </source>
</evidence>
<dbReference type="CDD" id="cd00041">
    <property type="entry name" value="CUB"/>
    <property type="match status" value="1"/>
</dbReference>